<dbReference type="Proteomes" id="UP000267017">
    <property type="component" value="Unassembled WGS sequence"/>
</dbReference>
<name>A0A3P3TBD1_9BACL</name>
<dbReference type="EMBL" id="RRCN01000002">
    <property type="protein sequence ID" value="RRJ54829.1"/>
    <property type="molecule type" value="Genomic_DNA"/>
</dbReference>
<comment type="caution">
    <text evidence="1">The sequence shown here is derived from an EMBL/GenBank/DDBJ whole genome shotgun (WGS) entry which is preliminary data.</text>
</comment>
<reference evidence="1 2" key="1">
    <citation type="submission" date="2018-11" db="EMBL/GenBank/DDBJ databases">
        <title>Genome sequencing of Paenibacillus sp. KCOM 3021 (= ChDC PVNT-B20).</title>
        <authorList>
            <person name="Kook J.-K."/>
            <person name="Park S.-N."/>
            <person name="Lim Y.K."/>
        </authorList>
    </citation>
    <scope>NUCLEOTIDE SEQUENCE [LARGE SCALE GENOMIC DNA]</scope>
    <source>
        <strain evidence="1 2">KCOM 3021</strain>
    </source>
</reference>
<evidence type="ECO:0000313" key="2">
    <source>
        <dbReference type="Proteomes" id="UP000267017"/>
    </source>
</evidence>
<sequence>MTTPSFPLLLAYEIFYTESGRIYHLPGERKRILLTEAEYTARIQKYRDTKTEYMLLYDYMFVLKKDKWEAIPSEINIDEVEFYYQLSIINEQDYMKLKYLYSEYGNKKN</sequence>
<evidence type="ECO:0000313" key="1">
    <source>
        <dbReference type="EMBL" id="RRJ54829.1"/>
    </source>
</evidence>
<dbReference type="AlphaFoldDB" id="A0A3P3TBD1"/>
<keyword evidence="2" id="KW-1185">Reference proteome</keyword>
<gene>
    <name evidence="1" type="ORF">EHV15_35235</name>
</gene>
<accession>A0A3P3TBD1</accession>
<protein>
    <submittedName>
        <fullName evidence="1">Uncharacterized protein</fullName>
    </submittedName>
</protein>
<dbReference type="OrthoDB" id="9841738at2"/>
<dbReference type="RefSeq" id="WP_128635913.1">
    <property type="nucleotide sequence ID" value="NZ_RRCN01000002.1"/>
</dbReference>
<proteinExistence type="predicted"/>
<organism evidence="1 2">
    <name type="scientific">Paenibacillus oralis</name>
    <dbReference type="NCBI Taxonomy" id="2490856"/>
    <lineage>
        <taxon>Bacteria</taxon>
        <taxon>Bacillati</taxon>
        <taxon>Bacillota</taxon>
        <taxon>Bacilli</taxon>
        <taxon>Bacillales</taxon>
        <taxon>Paenibacillaceae</taxon>
        <taxon>Paenibacillus</taxon>
    </lineage>
</organism>